<dbReference type="AlphaFoldDB" id="A0A418M4T5"/>
<feature type="transmembrane region" description="Helical" evidence="4">
    <location>
        <begin position="315"/>
        <end position="332"/>
    </location>
</feature>
<feature type="transmembrane region" description="Helical" evidence="4">
    <location>
        <begin position="229"/>
        <end position="249"/>
    </location>
</feature>
<feature type="transmembrane region" description="Helical" evidence="4">
    <location>
        <begin position="91"/>
        <end position="116"/>
    </location>
</feature>
<dbReference type="Pfam" id="PF03209">
    <property type="entry name" value="PUCC"/>
    <property type="match status" value="1"/>
</dbReference>
<feature type="transmembrane region" description="Helical" evidence="4">
    <location>
        <begin position="255"/>
        <end position="276"/>
    </location>
</feature>
<dbReference type="GO" id="GO:0022857">
    <property type="term" value="F:transmembrane transporter activity"/>
    <property type="evidence" value="ECO:0007669"/>
    <property type="project" value="InterPro"/>
</dbReference>
<dbReference type="SUPFAM" id="SSF103473">
    <property type="entry name" value="MFS general substrate transporter"/>
    <property type="match status" value="1"/>
</dbReference>
<feature type="transmembrane region" description="Helical" evidence="4">
    <location>
        <begin position="288"/>
        <end position="309"/>
    </location>
</feature>
<evidence type="ECO:0000256" key="2">
    <source>
        <dbReference type="ARBA" id="ARBA00022989"/>
    </source>
</evidence>
<dbReference type="InterPro" id="IPR004896">
    <property type="entry name" value="PucC-rel"/>
</dbReference>
<dbReference type="InterPro" id="IPR052714">
    <property type="entry name" value="MFS_Exporter"/>
</dbReference>
<feature type="transmembrane region" description="Helical" evidence="4">
    <location>
        <begin position="20"/>
        <end position="39"/>
    </location>
</feature>
<name>A0A418M4T5_9BACT</name>
<dbReference type="PANTHER" id="PTHR23531">
    <property type="entry name" value="QUINOLENE RESISTANCE PROTEIN NORA"/>
    <property type="match status" value="1"/>
</dbReference>
<feature type="transmembrane region" description="Helical" evidence="4">
    <location>
        <begin position="353"/>
        <end position="374"/>
    </location>
</feature>
<dbReference type="OrthoDB" id="9812221at2"/>
<feature type="domain" description="Major facilitator superfamily (MFS) profile" evidence="5">
    <location>
        <begin position="26"/>
        <end position="409"/>
    </location>
</feature>
<proteinExistence type="predicted"/>
<dbReference type="PANTHER" id="PTHR23531:SF1">
    <property type="entry name" value="QUINOLENE RESISTANCE PROTEIN NORA"/>
    <property type="match status" value="1"/>
</dbReference>
<feature type="transmembrane region" description="Helical" evidence="4">
    <location>
        <begin position="386"/>
        <end position="405"/>
    </location>
</feature>
<protein>
    <submittedName>
        <fullName evidence="6">MFS transporter</fullName>
    </submittedName>
</protein>
<keyword evidence="2 4" id="KW-1133">Transmembrane helix</keyword>
<dbReference type="Gene3D" id="1.20.1250.20">
    <property type="entry name" value="MFS general substrate transporter like domains"/>
    <property type="match status" value="2"/>
</dbReference>
<dbReference type="InterPro" id="IPR011701">
    <property type="entry name" value="MFS"/>
</dbReference>
<dbReference type="PRINTS" id="PR01036">
    <property type="entry name" value="TCRTETB"/>
</dbReference>
<keyword evidence="3 4" id="KW-0472">Membrane</keyword>
<sequence length="416" mass="44632">MVSHLITSSSNPSSATLRSTSLYTLPFWLLCASNFLFSASFQMLIPELPDHLTRLGGREYVGLIIALFTLTAGLSRPFSGKLTDTIGRVPVMAFGSLVCFVCGFLYPYLLTVWGFLMLRLVHGFSTGTKPTATAAYVADVVPADRRGEAMGALGLFTATGMSLGPAIGSWLADAFSINVLFWVSSMFALLSIGILLRMPETLPVRQPFRFGLLKLKANEVFDRQATKPFIVLLLQSFSSGAVLTLAPALSTSLGITNKGLFFTVYTIASLAVRLTFSRSSDRYGRVPVLALSTAVLVVSMILLTLVDAGDPNASVWFWAAGICFGMSWGMNSPTVQAWTADLSDEATRGRAMATMYIALEAGIGLGAVVSGWLLNHFAGEAGLDASFGLSGLLAAVATIYLAGLWRQRNRTRQQGQ</sequence>
<dbReference type="PROSITE" id="PS50850">
    <property type="entry name" value="MFS"/>
    <property type="match status" value="1"/>
</dbReference>
<dbReference type="EMBL" id="QXED01000006">
    <property type="protein sequence ID" value="RIV20782.1"/>
    <property type="molecule type" value="Genomic_DNA"/>
</dbReference>
<dbReference type="InterPro" id="IPR036259">
    <property type="entry name" value="MFS_trans_sf"/>
</dbReference>
<accession>A0A418M4T5</accession>
<evidence type="ECO:0000259" key="5">
    <source>
        <dbReference type="PROSITE" id="PS50850"/>
    </source>
</evidence>
<evidence type="ECO:0000256" key="4">
    <source>
        <dbReference type="SAM" id="Phobius"/>
    </source>
</evidence>
<feature type="transmembrane region" description="Helical" evidence="4">
    <location>
        <begin position="177"/>
        <end position="196"/>
    </location>
</feature>
<evidence type="ECO:0000313" key="7">
    <source>
        <dbReference type="Proteomes" id="UP000283523"/>
    </source>
</evidence>
<reference evidence="6 7" key="1">
    <citation type="submission" date="2018-08" db="EMBL/GenBank/DDBJ databases">
        <title>Fibrisoma montanum sp. nov., isolated from Danxia mountain soil.</title>
        <authorList>
            <person name="Huang Y."/>
        </authorList>
    </citation>
    <scope>NUCLEOTIDE SEQUENCE [LARGE SCALE GENOMIC DNA]</scope>
    <source>
        <strain evidence="6 7">HYT19</strain>
    </source>
</reference>
<feature type="transmembrane region" description="Helical" evidence="4">
    <location>
        <begin position="60"/>
        <end position="79"/>
    </location>
</feature>
<comment type="caution">
    <text evidence="6">The sequence shown here is derived from an EMBL/GenBank/DDBJ whole genome shotgun (WGS) entry which is preliminary data.</text>
</comment>
<dbReference type="Pfam" id="PF07690">
    <property type="entry name" value="MFS_1"/>
    <property type="match status" value="1"/>
</dbReference>
<dbReference type="CDD" id="cd17489">
    <property type="entry name" value="MFS_YfcJ_like"/>
    <property type="match status" value="1"/>
</dbReference>
<dbReference type="InterPro" id="IPR020846">
    <property type="entry name" value="MFS_dom"/>
</dbReference>
<evidence type="ECO:0000313" key="6">
    <source>
        <dbReference type="EMBL" id="RIV20782.1"/>
    </source>
</evidence>
<evidence type="ECO:0000256" key="3">
    <source>
        <dbReference type="ARBA" id="ARBA00023136"/>
    </source>
</evidence>
<keyword evidence="7" id="KW-1185">Reference proteome</keyword>
<evidence type="ECO:0000256" key="1">
    <source>
        <dbReference type="ARBA" id="ARBA00022692"/>
    </source>
</evidence>
<keyword evidence="1 4" id="KW-0812">Transmembrane</keyword>
<dbReference type="Proteomes" id="UP000283523">
    <property type="component" value="Unassembled WGS sequence"/>
</dbReference>
<organism evidence="6 7">
    <name type="scientific">Fibrisoma montanum</name>
    <dbReference type="NCBI Taxonomy" id="2305895"/>
    <lineage>
        <taxon>Bacteria</taxon>
        <taxon>Pseudomonadati</taxon>
        <taxon>Bacteroidota</taxon>
        <taxon>Cytophagia</taxon>
        <taxon>Cytophagales</taxon>
        <taxon>Spirosomataceae</taxon>
        <taxon>Fibrisoma</taxon>
    </lineage>
</organism>
<gene>
    <name evidence="6" type="ORF">DYU11_22385</name>
</gene>